<evidence type="ECO:0000313" key="2">
    <source>
        <dbReference type="EMBL" id="MBO0661219.1"/>
    </source>
</evidence>
<keyword evidence="3" id="KW-1185">Reference proteome</keyword>
<dbReference type="Proteomes" id="UP000664122">
    <property type="component" value="Unassembled WGS sequence"/>
</dbReference>
<dbReference type="InterPro" id="IPR027373">
    <property type="entry name" value="RHH_dom"/>
</dbReference>
<organism evidence="2 3">
    <name type="scientific">Jiella flava</name>
    <dbReference type="NCBI Taxonomy" id="2816857"/>
    <lineage>
        <taxon>Bacteria</taxon>
        <taxon>Pseudomonadati</taxon>
        <taxon>Pseudomonadota</taxon>
        <taxon>Alphaproteobacteria</taxon>
        <taxon>Hyphomicrobiales</taxon>
        <taxon>Aurantimonadaceae</taxon>
        <taxon>Jiella</taxon>
    </lineage>
</organism>
<proteinExistence type="predicted"/>
<comment type="caution">
    <text evidence="2">The sequence shown here is derived from an EMBL/GenBank/DDBJ whole genome shotgun (WGS) entry which is preliminary data.</text>
</comment>
<dbReference type="Gene3D" id="1.10.3990.20">
    <property type="entry name" value="protein bp1543"/>
    <property type="match status" value="1"/>
</dbReference>
<dbReference type="AlphaFoldDB" id="A0A939JUA4"/>
<evidence type="ECO:0000259" key="1">
    <source>
        <dbReference type="Pfam" id="PF13467"/>
    </source>
</evidence>
<accession>A0A939JUA4</accession>
<protein>
    <submittedName>
        <fullName evidence="2">Ribbon-helix-helix domain-containing protein</fullName>
    </submittedName>
</protein>
<sequence length="80" mass="8513">MTIVKRSVSISGHSTSISVEDRFWGGLQAIAARQNVTVARLITQIDAGRNPDGNLSSAIRLFVLEDALARADPAAIPPVE</sequence>
<feature type="domain" description="Ribbon-helix-helix" evidence="1">
    <location>
        <begin position="4"/>
        <end position="65"/>
    </location>
</feature>
<dbReference type="InterPro" id="IPR038268">
    <property type="entry name" value="RHH_sf"/>
</dbReference>
<evidence type="ECO:0000313" key="3">
    <source>
        <dbReference type="Proteomes" id="UP000664122"/>
    </source>
</evidence>
<dbReference type="RefSeq" id="WP_207255860.1">
    <property type="nucleotide sequence ID" value="NZ_JAFMPP010000001.1"/>
</dbReference>
<reference evidence="2" key="1">
    <citation type="submission" date="2021-03" db="EMBL/GenBank/DDBJ databases">
        <title>Whole genome sequence of Jiella sp. CQZ9-1.</title>
        <authorList>
            <person name="Tuo L."/>
        </authorList>
    </citation>
    <scope>NUCLEOTIDE SEQUENCE</scope>
    <source>
        <strain evidence="2">CQZ9-1</strain>
    </source>
</reference>
<dbReference type="Pfam" id="PF13467">
    <property type="entry name" value="RHH_4"/>
    <property type="match status" value="1"/>
</dbReference>
<gene>
    <name evidence="2" type="ORF">J1C48_01410</name>
</gene>
<name>A0A939JUA4_9HYPH</name>
<dbReference type="EMBL" id="JAFMPP010000001">
    <property type="protein sequence ID" value="MBO0661219.1"/>
    <property type="molecule type" value="Genomic_DNA"/>
</dbReference>